<reference evidence="1" key="1">
    <citation type="submission" date="2021-06" db="EMBL/GenBank/DDBJ databases">
        <authorList>
            <person name="Kallberg Y."/>
            <person name="Tangrot J."/>
            <person name="Rosling A."/>
        </authorList>
    </citation>
    <scope>NUCLEOTIDE SEQUENCE</scope>
    <source>
        <strain evidence="1">MA453B</strain>
    </source>
</reference>
<comment type="caution">
    <text evidence="1">The sequence shown here is derived from an EMBL/GenBank/DDBJ whole genome shotgun (WGS) entry which is preliminary data.</text>
</comment>
<keyword evidence="2" id="KW-1185">Reference proteome</keyword>
<feature type="non-terminal residue" evidence="1">
    <location>
        <position position="1"/>
    </location>
</feature>
<dbReference type="AlphaFoldDB" id="A0A9N9KCP1"/>
<gene>
    <name evidence="1" type="ORF">DERYTH_LOCUS27481</name>
</gene>
<dbReference type="Proteomes" id="UP000789405">
    <property type="component" value="Unassembled WGS sequence"/>
</dbReference>
<organism evidence="1 2">
    <name type="scientific">Dentiscutata erythropus</name>
    <dbReference type="NCBI Taxonomy" id="1348616"/>
    <lineage>
        <taxon>Eukaryota</taxon>
        <taxon>Fungi</taxon>
        <taxon>Fungi incertae sedis</taxon>
        <taxon>Mucoromycota</taxon>
        <taxon>Glomeromycotina</taxon>
        <taxon>Glomeromycetes</taxon>
        <taxon>Diversisporales</taxon>
        <taxon>Gigasporaceae</taxon>
        <taxon>Dentiscutata</taxon>
    </lineage>
</organism>
<accession>A0A9N9KCP1</accession>
<evidence type="ECO:0000313" key="1">
    <source>
        <dbReference type="EMBL" id="CAG8823335.1"/>
    </source>
</evidence>
<evidence type="ECO:0000313" key="2">
    <source>
        <dbReference type="Proteomes" id="UP000789405"/>
    </source>
</evidence>
<name>A0A9N9KCP1_9GLOM</name>
<dbReference type="EMBL" id="CAJVPY010063310">
    <property type="protein sequence ID" value="CAG8823335.1"/>
    <property type="molecule type" value="Genomic_DNA"/>
</dbReference>
<sequence length="99" mass="11464">AVKEPMYLIDCKEVNPTQRKYVVLGPTGELFILLRILKVHPESDLVYQKALKEKELKLIFNNSPQITYPSKGIVDQLKAIASRDQKKRKPIDDDCSCWY</sequence>
<proteinExistence type="predicted"/>
<dbReference type="OrthoDB" id="2213870at2759"/>
<protein>
    <submittedName>
        <fullName evidence="1">20156_t:CDS:1</fullName>
    </submittedName>
</protein>
<feature type="non-terminal residue" evidence="1">
    <location>
        <position position="99"/>
    </location>
</feature>